<proteinExistence type="predicted"/>
<gene>
    <name evidence="2" type="ORF">SAMN05216290_3806</name>
</gene>
<feature type="transmembrane region" description="Helical" evidence="1">
    <location>
        <begin position="58"/>
        <end position="83"/>
    </location>
</feature>
<dbReference type="AlphaFoldDB" id="A0A1I0RM98"/>
<sequence length="229" mass="26255">MSWMKQTFNSSIGRKFAMALSALFLMFFLLQHFAINFTSVFSEQVFNDLSHFMGTNPLVQFALQPILIFGVVYHFVMGFVLEAKNRNARAVKYAKNNGAANSTWFSRNMIYSGMVILLFLAVHFYDFWIPEISTKYIQGDMSGLLANGEFRYYEEMVEKFHDPIRTGIYVLAFVFLALHLMHGFQSAFQSVGARHNKYTPAIQKLGKLYAIVIPAGFIFIALFHHLTGH</sequence>
<evidence type="ECO:0000256" key="1">
    <source>
        <dbReference type="SAM" id="Phobius"/>
    </source>
</evidence>
<dbReference type="NCBIfam" id="TIGR02046">
    <property type="entry name" value="sdhC_b558_fam"/>
    <property type="match status" value="1"/>
</dbReference>
<accession>A0A1I0RM98</accession>
<organism evidence="2 3">
    <name type="scientific">Roseivirga pacifica</name>
    <dbReference type="NCBI Taxonomy" id="1267423"/>
    <lineage>
        <taxon>Bacteria</taxon>
        <taxon>Pseudomonadati</taxon>
        <taxon>Bacteroidota</taxon>
        <taxon>Cytophagia</taxon>
        <taxon>Cytophagales</taxon>
        <taxon>Roseivirgaceae</taxon>
        <taxon>Roseivirga</taxon>
    </lineage>
</organism>
<evidence type="ECO:0000313" key="3">
    <source>
        <dbReference type="Proteomes" id="UP000199437"/>
    </source>
</evidence>
<dbReference type="GO" id="GO:0016020">
    <property type="term" value="C:membrane"/>
    <property type="evidence" value="ECO:0007669"/>
    <property type="project" value="InterPro"/>
</dbReference>
<dbReference type="InterPro" id="IPR011138">
    <property type="entry name" value="Cytochrome_b-558"/>
</dbReference>
<evidence type="ECO:0000313" key="2">
    <source>
        <dbReference type="EMBL" id="SEW42244.1"/>
    </source>
</evidence>
<dbReference type="EMBL" id="FOIR01000005">
    <property type="protein sequence ID" value="SEW42244.1"/>
    <property type="molecule type" value="Genomic_DNA"/>
</dbReference>
<dbReference type="InterPro" id="IPR034804">
    <property type="entry name" value="SQR/QFR_C/D"/>
</dbReference>
<keyword evidence="1" id="KW-0812">Transmembrane</keyword>
<keyword evidence="3" id="KW-1185">Reference proteome</keyword>
<dbReference type="RefSeq" id="WP_252941973.1">
    <property type="nucleotide sequence ID" value="NZ_WEKN01000001.1"/>
</dbReference>
<dbReference type="Gene3D" id="1.20.1300.10">
    <property type="entry name" value="Fumarate reductase/succinate dehydrogenase, transmembrane subunit"/>
    <property type="match status" value="1"/>
</dbReference>
<feature type="transmembrane region" description="Helical" evidence="1">
    <location>
        <begin position="168"/>
        <end position="188"/>
    </location>
</feature>
<feature type="transmembrane region" description="Helical" evidence="1">
    <location>
        <begin position="104"/>
        <end position="125"/>
    </location>
</feature>
<keyword evidence="1" id="KW-1133">Transmembrane helix</keyword>
<name>A0A1I0RM98_9BACT</name>
<dbReference type="SUPFAM" id="SSF81343">
    <property type="entry name" value="Fumarate reductase respiratory complex transmembrane subunits"/>
    <property type="match status" value="1"/>
</dbReference>
<protein>
    <submittedName>
        <fullName evidence="2">Succinate dehydrogenase / fumarate reductase cytochrome b subunit</fullName>
    </submittedName>
</protein>
<dbReference type="STRING" id="1267423.SAMN05216290_3806"/>
<dbReference type="Proteomes" id="UP000199437">
    <property type="component" value="Unassembled WGS sequence"/>
</dbReference>
<feature type="transmembrane region" description="Helical" evidence="1">
    <location>
        <begin position="208"/>
        <end position="226"/>
    </location>
</feature>
<reference evidence="3" key="1">
    <citation type="submission" date="2016-10" db="EMBL/GenBank/DDBJ databases">
        <authorList>
            <person name="Varghese N."/>
            <person name="Submissions S."/>
        </authorList>
    </citation>
    <scope>NUCLEOTIDE SEQUENCE [LARGE SCALE GENOMIC DNA]</scope>
    <source>
        <strain evidence="3">CGMCC 1.12402</strain>
    </source>
</reference>
<dbReference type="CDD" id="cd03498">
    <property type="entry name" value="SQR_TypeB_2_TM"/>
    <property type="match status" value="1"/>
</dbReference>
<keyword evidence="1" id="KW-0472">Membrane</keyword>